<dbReference type="AlphaFoldDB" id="A0A2S6GLN6"/>
<comment type="caution">
    <text evidence="2">The sequence shown here is derived from an EMBL/GenBank/DDBJ whole genome shotgun (WGS) entry which is preliminary data.</text>
</comment>
<reference evidence="2 3" key="1">
    <citation type="submission" date="2018-02" db="EMBL/GenBank/DDBJ databases">
        <title>Genomic Encyclopedia of Archaeal and Bacterial Type Strains, Phase II (KMG-II): from individual species to whole genera.</title>
        <authorList>
            <person name="Goeker M."/>
        </authorList>
    </citation>
    <scope>NUCLEOTIDE SEQUENCE [LARGE SCALE GENOMIC DNA]</scope>
    <source>
        <strain evidence="2 3">YU 961-1</strain>
    </source>
</reference>
<gene>
    <name evidence="2" type="ORF">CLV40_11147</name>
</gene>
<dbReference type="SUPFAM" id="SSF52091">
    <property type="entry name" value="SpoIIaa-like"/>
    <property type="match status" value="1"/>
</dbReference>
<dbReference type="Proteomes" id="UP000239203">
    <property type="component" value="Unassembled WGS sequence"/>
</dbReference>
<proteinExistence type="predicted"/>
<evidence type="ECO:0000259" key="1">
    <source>
        <dbReference type="PROSITE" id="PS50801"/>
    </source>
</evidence>
<dbReference type="PROSITE" id="PS50801">
    <property type="entry name" value="STAS"/>
    <property type="match status" value="1"/>
</dbReference>
<sequence length="67" mass="7159">MDVDLTGVTSTDSAGLSVLLRPTRRATATGRRLVVAATPADPVRRVLDLSGRGTIFPFVDQPGHRDE</sequence>
<accession>A0A2S6GLN6</accession>
<dbReference type="InterPro" id="IPR002645">
    <property type="entry name" value="STAS_dom"/>
</dbReference>
<keyword evidence="3" id="KW-1185">Reference proteome</keyword>
<dbReference type="EMBL" id="PTIX01000011">
    <property type="protein sequence ID" value="PPK66083.1"/>
    <property type="molecule type" value="Genomic_DNA"/>
</dbReference>
<evidence type="ECO:0000313" key="3">
    <source>
        <dbReference type="Proteomes" id="UP000239203"/>
    </source>
</evidence>
<dbReference type="InterPro" id="IPR036513">
    <property type="entry name" value="STAS_dom_sf"/>
</dbReference>
<dbReference type="InterPro" id="IPR058548">
    <property type="entry name" value="MlaB-like_STAS"/>
</dbReference>
<evidence type="ECO:0000313" key="2">
    <source>
        <dbReference type="EMBL" id="PPK66083.1"/>
    </source>
</evidence>
<dbReference type="CDD" id="cd07043">
    <property type="entry name" value="STAS_anti-anti-sigma_factors"/>
    <property type="match status" value="1"/>
</dbReference>
<protein>
    <submittedName>
        <fullName evidence="2">Anti-anti-sigma factor</fullName>
    </submittedName>
</protein>
<feature type="domain" description="STAS" evidence="1">
    <location>
        <begin position="1"/>
        <end position="51"/>
    </location>
</feature>
<dbReference type="Gene3D" id="3.30.750.24">
    <property type="entry name" value="STAS domain"/>
    <property type="match status" value="1"/>
</dbReference>
<name>A0A2S6GLN6_9PSEU</name>
<dbReference type="Pfam" id="PF13466">
    <property type="entry name" value="STAS_2"/>
    <property type="match status" value="1"/>
</dbReference>
<organism evidence="2 3">
    <name type="scientific">Actinokineospora auranticolor</name>
    <dbReference type="NCBI Taxonomy" id="155976"/>
    <lineage>
        <taxon>Bacteria</taxon>
        <taxon>Bacillati</taxon>
        <taxon>Actinomycetota</taxon>
        <taxon>Actinomycetes</taxon>
        <taxon>Pseudonocardiales</taxon>
        <taxon>Pseudonocardiaceae</taxon>
        <taxon>Actinokineospora</taxon>
    </lineage>
</organism>